<keyword evidence="3" id="KW-1185">Reference proteome</keyword>
<feature type="region of interest" description="Disordered" evidence="1">
    <location>
        <begin position="31"/>
        <end position="50"/>
    </location>
</feature>
<organism evidence="2 3">
    <name type="scientific">Aeromonas salmonicida subsp. salmonicida 01-B526</name>
    <dbReference type="NCBI Taxonomy" id="1076135"/>
    <lineage>
        <taxon>Bacteria</taxon>
        <taxon>Pseudomonadati</taxon>
        <taxon>Pseudomonadota</taxon>
        <taxon>Gammaproteobacteria</taxon>
        <taxon>Aeromonadales</taxon>
        <taxon>Aeromonadaceae</taxon>
        <taxon>Aeromonas</taxon>
    </lineage>
</organism>
<dbReference type="EMBL" id="AGVO01000064">
    <property type="protein sequence ID" value="EHI51175.1"/>
    <property type="molecule type" value="Genomic_DNA"/>
</dbReference>
<sequence>MHLSGSNQTFGAFVRQLIRILGRELIPLQPPGADWPDGMDCQSGKPELCH</sequence>
<name>A0ABP2MWR2_AERSS</name>
<gene>
    <name evidence="2" type="ORF">IYQ_17589</name>
</gene>
<evidence type="ECO:0000256" key="1">
    <source>
        <dbReference type="SAM" id="MobiDB-lite"/>
    </source>
</evidence>
<accession>A0ABP2MWR2</accession>
<evidence type="ECO:0000313" key="3">
    <source>
        <dbReference type="Proteomes" id="UP000006428"/>
    </source>
</evidence>
<protein>
    <submittedName>
        <fullName evidence="2">Uncharacterized protein</fullName>
    </submittedName>
</protein>
<reference evidence="2 3" key="1">
    <citation type="journal article" date="2012" name="Front. Microbiol.">
        <title>Draft Genome Sequence of the Virulent Strain 01-B526 of the Fish Pathogen Aeromonas salmonicida.</title>
        <authorList>
            <person name="Charette S.J."/>
            <person name="Brochu F."/>
            <person name="Boyle B."/>
            <person name="Filion G."/>
            <person name="Tanaka K.H."/>
            <person name="Derome N."/>
        </authorList>
    </citation>
    <scope>NUCLEOTIDE SEQUENCE [LARGE SCALE GENOMIC DNA]</scope>
    <source>
        <strain evidence="2 3">01-B526</strain>
    </source>
</reference>
<dbReference type="Proteomes" id="UP000006428">
    <property type="component" value="Unassembled WGS sequence"/>
</dbReference>
<comment type="caution">
    <text evidence="2">The sequence shown here is derived from an EMBL/GenBank/DDBJ whole genome shotgun (WGS) entry which is preliminary data.</text>
</comment>
<evidence type="ECO:0000313" key="2">
    <source>
        <dbReference type="EMBL" id="EHI51175.1"/>
    </source>
</evidence>
<proteinExistence type="predicted"/>